<comment type="caution">
    <text evidence="3">The sequence shown here is derived from an EMBL/GenBank/DDBJ whole genome shotgun (WGS) entry which is preliminary data.</text>
</comment>
<feature type="domain" description="Bacterial sugar transferase" evidence="2">
    <location>
        <begin position="70"/>
        <end position="168"/>
    </location>
</feature>
<evidence type="ECO:0000313" key="3">
    <source>
        <dbReference type="EMBL" id="KHD06140.1"/>
    </source>
</evidence>
<comment type="similarity">
    <text evidence="1">Belongs to the bacterial sugar transferase family.</text>
</comment>
<evidence type="ECO:0000256" key="1">
    <source>
        <dbReference type="ARBA" id="ARBA00006464"/>
    </source>
</evidence>
<dbReference type="EMBL" id="JSZA02000002">
    <property type="protein sequence ID" value="KHD06140.1"/>
    <property type="molecule type" value="Genomic_DNA"/>
</dbReference>
<reference evidence="3 4" key="1">
    <citation type="journal article" date="2016" name="Front. Microbiol.">
        <title>Single-Cell (Meta-)Genomics of a Dimorphic Candidatus Thiomargarita nelsonii Reveals Genomic Plasticity.</title>
        <authorList>
            <person name="Flood B.E."/>
            <person name="Fliss P."/>
            <person name="Jones D.S."/>
            <person name="Dick G.J."/>
            <person name="Jain S."/>
            <person name="Kaster A.K."/>
            <person name="Winkel M."/>
            <person name="Mussmann M."/>
            <person name="Bailey J."/>
        </authorList>
    </citation>
    <scope>NUCLEOTIDE SEQUENCE [LARGE SCALE GENOMIC DNA]</scope>
    <source>
        <strain evidence="3">Hydrate Ridge</strain>
    </source>
</reference>
<dbReference type="PANTHER" id="PTHR30576">
    <property type="entry name" value="COLANIC BIOSYNTHESIS UDP-GLUCOSE LIPID CARRIER TRANSFERASE"/>
    <property type="match status" value="1"/>
</dbReference>
<dbReference type="Pfam" id="PF02397">
    <property type="entry name" value="Bac_transf"/>
    <property type="match status" value="1"/>
</dbReference>
<keyword evidence="4" id="KW-1185">Reference proteome</keyword>
<sequence>MIRQEALLKRYDNINKTNFLHKIHFHSKRLFWIIIVRGSYLLKRLLTPLFLIVALLIRFESPGSVLYKQTRVGRFIRKGSIDELPQLWNVLKGDLVGPRPPIPKEVDEYSLADRRRLEVIPGITCIWQVSGRSDIPFPEQVKLDVQYIESQSFLMDIKILFQTIPAVLLGKGAY</sequence>
<evidence type="ECO:0000313" key="4">
    <source>
        <dbReference type="Proteomes" id="UP000030428"/>
    </source>
</evidence>
<name>A0A0A6P5I1_9GAMM</name>
<dbReference type="PANTHER" id="PTHR30576:SF10">
    <property type="entry name" value="SLL5057 PROTEIN"/>
    <property type="match status" value="1"/>
</dbReference>
<gene>
    <name evidence="3" type="ORF">PN36_00935</name>
</gene>
<accession>A0A0A6P5I1</accession>
<protein>
    <recommendedName>
        <fullName evidence="2">Bacterial sugar transferase domain-containing protein</fullName>
    </recommendedName>
</protein>
<proteinExistence type="inferred from homology"/>
<dbReference type="Proteomes" id="UP000030428">
    <property type="component" value="Unassembled WGS sequence"/>
</dbReference>
<organism evidence="3 4">
    <name type="scientific">Candidatus Thiomargarita nelsonii</name>
    <dbReference type="NCBI Taxonomy" id="1003181"/>
    <lineage>
        <taxon>Bacteria</taxon>
        <taxon>Pseudomonadati</taxon>
        <taxon>Pseudomonadota</taxon>
        <taxon>Gammaproteobacteria</taxon>
        <taxon>Thiotrichales</taxon>
        <taxon>Thiotrichaceae</taxon>
        <taxon>Thiomargarita</taxon>
    </lineage>
</organism>
<dbReference type="AlphaFoldDB" id="A0A0A6P5I1"/>
<dbReference type="InterPro" id="IPR003362">
    <property type="entry name" value="Bact_transf"/>
</dbReference>
<dbReference type="GO" id="GO:0016780">
    <property type="term" value="F:phosphotransferase activity, for other substituted phosphate groups"/>
    <property type="evidence" value="ECO:0007669"/>
    <property type="project" value="TreeGrafter"/>
</dbReference>
<evidence type="ECO:0000259" key="2">
    <source>
        <dbReference type="Pfam" id="PF02397"/>
    </source>
</evidence>